<keyword evidence="4 9" id="KW-0812">Transmembrane</keyword>
<feature type="transmembrane region" description="Helical" evidence="9">
    <location>
        <begin position="190"/>
        <end position="216"/>
    </location>
</feature>
<evidence type="ECO:0000256" key="5">
    <source>
        <dbReference type="ARBA" id="ARBA00022970"/>
    </source>
</evidence>
<dbReference type="AlphaFoldDB" id="A0A1G7NC41"/>
<feature type="transmembrane region" description="Helical" evidence="9">
    <location>
        <begin position="264"/>
        <end position="285"/>
    </location>
</feature>
<dbReference type="GO" id="GO:0006865">
    <property type="term" value="P:amino acid transport"/>
    <property type="evidence" value="ECO:0007669"/>
    <property type="project" value="UniProtKB-KW"/>
</dbReference>
<keyword evidence="5" id="KW-0029">Amino-acid transport</keyword>
<reference evidence="11" key="1">
    <citation type="submission" date="2016-10" db="EMBL/GenBank/DDBJ databases">
        <authorList>
            <person name="Varghese N."/>
            <person name="Submissions S."/>
        </authorList>
    </citation>
    <scope>NUCLEOTIDE SEQUENCE [LARGE SCALE GENOMIC DNA]</scope>
    <source>
        <strain evidence="11">IBRC-M 10760</strain>
    </source>
</reference>
<dbReference type="PANTHER" id="PTHR11795">
    <property type="entry name" value="BRANCHED-CHAIN AMINO ACID TRANSPORT SYSTEM PERMEASE PROTEIN LIVH"/>
    <property type="match status" value="1"/>
</dbReference>
<keyword evidence="6 9" id="KW-1133">Transmembrane helix</keyword>
<keyword evidence="2" id="KW-0813">Transport</keyword>
<gene>
    <name evidence="10" type="ORF">SAMN05216218_108242</name>
</gene>
<feature type="transmembrane region" description="Helical" evidence="9">
    <location>
        <begin position="236"/>
        <end position="257"/>
    </location>
</feature>
<comment type="similarity">
    <text evidence="8">Belongs to the binding-protein-dependent transport system permease family. LivHM subfamily.</text>
</comment>
<feature type="transmembrane region" description="Helical" evidence="9">
    <location>
        <begin position="105"/>
        <end position="123"/>
    </location>
</feature>
<evidence type="ECO:0000256" key="7">
    <source>
        <dbReference type="ARBA" id="ARBA00023136"/>
    </source>
</evidence>
<organism evidence="10 11">
    <name type="scientific">Halorientalis regularis</name>
    <dbReference type="NCBI Taxonomy" id="660518"/>
    <lineage>
        <taxon>Archaea</taxon>
        <taxon>Methanobacteriati</taxon>
        <taxon>Methanobacteriota</taxon>
        <taxon>Stenosarchaea group</taxon>
        <taxon>Halobacteria</taxon>
        <taxon>Halobacteriales</taxon>
        <taxon>Haloarculaceae</taxon>
        <taxon>Halorientalis</taxon>
    </lineage>
</organism>
<feature type="transmembrane region" description="Helical" evidence="9">
    <location>
        <begin position="149"/>
        <end position="169"/>
    </location>
</feature>
<sequence>MVTLDSIALAIVSGIANGMLLFLAAVGLTLIFGVLDVLNFAHGSLYMLGAYFTYFLVSDGGLLASLPGSFWLALVVAPLLVALVGVVMERFIIRPVYDQDHEFQLLLTFGLVLVIDNGARILWGTDFRSVSPPGLIDFQINLLGSGYPFYNVFLIIVGALAALTMWLVFERTRVGKIVRASSQDRGMANALGVNVPLVFTGTFLLGSLLAGLGGALAAPYQSIQPTMGESIIIESFIIVVIGGLGSFGGAFAGALLIGVVNSLAFLYLPSLQPVIPFLLVAVVLLTRPAGLFGKEVAA</sequence>
<dbReference type="GO" id="GO:0022857">
    <property type="term" value="F:transmembrane transporter activity"/>
    <property type="evidence" value="ECO:0007669"/>
    <property type="project" value="InterPro"/>
</dbReference>
<dbReference type="PANTHER" id="PTHR11795:SF442">
    <property type="entry name" value="ABC TRANSPORTER ATP-BINDING PROTEIN"/>
    <property type="match status" value="1"/>
</dbReference>
<keyword evidence="7 9" id="KW-0472">Membrane</keyword>
<dbReference type="OrthoDB" id="43815at2157"/>
<evidence type="ECO:0000256" key="6">
    <source>
        <dbReference type="ARBA" id="ARBA00022989"/>
    </source>
</evidence>
<dbReference type="InterPro" id="IPR001851">
    <property type="entry name" value="ABC_transp_permease"/>
</dbReference>
<dbReference type="EMBL" id="FNBK01000008">
    <property type="protein sequence ID" value="SDF70909.1"/>
    <property type="molecule type" value="Genomic_DNA"/>
</dbReference>
<feature type="transmembrane region" description="Helical" evidence="9">
    <location>
        <begin position="6"/>
        <end position="33"/>
    </location>
</feature>
<evidence type="ECO:0000313" key="10">
    <source>
        <dbReference type="EMBL" id="SDF70909.1"/>
    </source>
</evidence>
<feature type="transmembrane region" description="Helical" evidence="9">
    <location>
        <begin position="70"/>
        <end position="93"/>
    </location>
</feature>
<evidence type="ECO:0000256" key="9">
    <source>
        <dbReference type="SAM" id="Phobius"/>
    </source>
</evidence>
<feature type="transmembrane region" description="Helical" evidence="9">
    <location>
        <begin position="45"/>
        <end position="64"/>
    </location>
</feature>
<evidence type="ECO:0000256" key="2">
    <source>
        <dbReference type="ARBA" id="ARBA00022448"/>
    </source>
</evidence>
<dbReference type="InterPro" id="IPR052157">
    <property type="entry name" value="BCAA_transport_permease"/>
</dbReference>
<dbReference type="Pfam" id="PF02653">
    <property type="entry name" value="BPD_transp_2"/>
    <property type="match status" value="1"/>
</dbReference>
<accession>A0A1G7NC41</accession>
<evidence type="ECO:0000256" key="8">
    <source>
        <dbReference type="ARBA" id="ARBA00037998"/>
    </source>
</evidence>
<evidence type="ECO:0000313" key="11">
    <source>
        <dbReference type="Proteomes" id="UP000199076"/>
    </source>
</evidence>
<protein>
    <submittedName>
        <fullName evidence="10">Amino acid/amide ABC transporter membrane protein 1, HAAT family</fullName>
    </submittedName>
</protein>
<dbReference type="STRING" id="660518.SAMN05216218_108242"/>
<dbReference type="GO" id="GO:0005886">
    <property type="term" value="C:plasma membrane"/>
    <property type="evidence" value="ECO:0007669"/>
    <property type="project" value="UniProtKB-SubCell"/>
</dbReference>
<name>A0A1G7NC41_9EURY</name>
<dbReference type="CDD" id="cd06582">
    <property type="entry name" value="TM_PBP1_LivH_like"/>
    <property type="match status" value="1"/>
</dbReference>
<proteinExistence type="inferred from homology"/>
<keyword evidence="3" id="KW-1003">Cell membrane</keyword>
<evidence type="ECO:0000256" key="1">
    <source>
        <dbReference type="ARBA" id="ARBA00004651"/>
    </source>
</evidence>
<comment type="subcellular location">
    <subcellularLocation>
        <location evidence="1">Cell membrane</location>
        <topology evidence="1">Multi-pass membrane protein</topology>
    </subcellularLocation>
</comment>
<evidence type="ECO:0000256" key="4">
    <source>
        <dbReference type="ARBA" id="ARBA00022692"/>
    </source>
</evidence>
<dbReference type="Proteomes" id="UP000199076">
    <property type="component" value="Unassembled WGS sequence"/>
</dbReference>
<dbReference type="RefSeq" id="WP_092692619.1">
    <property type="nucleotide sequence ID" value="NZ_FNBK01000008.1"/>
</dbReference>
<keyword evidence="11" id="KW-1185">Reference proteome</keyword>
<evidence type="ECO:0000256" key="3">
    <source>
        <dbReference type="ARBA" id="ARBA00022475"/>
    </source>
</evidence>